<dbReference type="PANTHER" id="PTHR46824">
    <property type="entry name" value="CALCIUM-BINDING PROTEIN CML48-RELATED"/>
    <property type="match status" value="1"/>
</dbReference>
<dbReference type="InterPro" id="IPR018247">
    <property type="entry name" value="EF_Hand_1_Ca_BS"/>
</dbReference>
<feature type="domain" description="EF-hand" evidence="3">
    <location>
        <begin position="59"/>
        <end position="94"/>
    </location>
</feature>
<evidence type="ECO:0000256" key="2">
    <source>
        <dbReference type="SAM" id="MobiDB-lite"/>
    </source>
</evidence>
<evidence type="ECO:0000256" key="1">
    <source>
        <dbReference type="ARBA" id="ARBA00022837"/>
    </source>
</evidence>
<sequence>MEFSRYNSSHSAAPSAPELPPDSYDHQYHQPQQSYYGQPQAPASRPSSSNWQSGGFPAGTEPGVVRAFQMVDRDRSGFIDEHELQQALSSGYKRFNLRTIRLLMFLFKNPHDSLRIGPAEFAALWSCLAHWRAIFERFDRDRSGKIDSMELRDALYSLGYAVPPSVFQVLISKYDNGGGKAELDFDSFVECLMIVKGLTDKFKEKDKGYTGSARLSYDSFLCMVIPFLVSYD</sequence>
<keyword evidence="5" id="KW-1185">Reference proteome</keyword>
<accession>A0ABR2C4U6</accession>
<dbReference type="PROSITE" id="PS50222">
    <property type="entry name" value="EF_HAND_2"/>
    <property type="match status" value="2"/>
</dbReference>
<keyword evidence="1" id="KW-0106">Calcium</keyword>
<dbReference type="InterPro" id="IPR011992">
    <property type="entry name" value="EF-hand-dom_pair"/>
</dbReference>
<dbReference type="CDD" id="cd16180">
    <property type="entry name" value="EFh_PEF_Group_I"/>
    <property type="match status" value="1"/>
</dbReference>
<feature type="domain" description="EF-hand" evidence="3">
    <location>
        <begin position="126"/>
        <end position="161"/>
    </location>
</feature>
<evidence type="ECO:0000259" key="3">
    <source>
        <dbReference type="PROSITE" id="PS50222"/>
    </source>
</evidence>
<dbReference type="Proteomes" id="UP001472677">
    <property type="component" value="Unassembled WGS sequence"/>
</dbReference>
<protein>
    <recommendedName>
        <fullName evidence="3">EF-hand domain-containing protein</fullName>
    </recommendedName>
</protein>
<feature type="compositionally biased region" description="Polar residues" evidence="2">
    <location>
        <begin position="1"/>
        <end position="12"/>
    </location>
</feature>
<feature type="compositionally biased region" description="Low complexity" evidence="2">
    <location>
        <begin position="38"/>
        <end position="49"/>
    </location>
</feature>
<dbReference type="PANTHER" id="PTHR46824:SF2">
    <property type="entry name" value="CALCIUM-BINDING PROTEIN CML48-RELATED"/>
    <property type="match status" value="1"/>
</dbReference>
<name>A0ABR2C4U6_9ROSI</name>
<dbReference type="SMART" id="SM00054">
    <property type="entry name" value="EFh"/>
    <property type="match status" value="2"/>
</dbReference>
<proteinExistence type="predicted"/>
<dbReference type="InterPro" id="IPR044590">
    <property type="entry name" value="CML48/49/50"/>
</dbReference>
<evidence type="ECO:0000313" key="5">
    <source>
        <dbReference type="Proteomes" id="UP001472677"/>
    </source>
</evidence>
<dbReference type="EMBL" id="JBBPBM010000067">
    <property type="protein sequence ID" value="KAK8514433.1"/>
    <property type="molecule type" value="Genomic_DNA"/>
</dbReference>
<organism evidence="4 5">
    <name type="scientific">Hibiscus sabdariffa</name>
    <name type="common">roselle</name>
    <dbReference type="NCBI Taxonomy" id="183260"/>
    <lineage>
        <taxon>Eukaryota</taxon>
        <taxon>Viridiplantae</taxon>
        <taxon>Streptophyta</taxon>
        <taxon>Embryophyta</taxon>
        <taxon>Tracheophyta</taxon>
        <taxon>Spermatophyta</taxon>
        <taxon>Magnoliopsida</taxon>
        <taxon>eudicotyledons</taxon>
        <taxon>Gunneridae</taxon>
        <taxon>Pentapetalae</taxon>
        <taxon>rosids</taxon>
        <taxon>malvids</taxon>
        <taxon>Malvales</taxon>
        <taxon>Malvaceae</taxon>
        <taxon>Malvoideae</taxon>
        <taxon>Hibiscus</taxon>
    </lineage>
</organism>
<comment type="caution">
    <text evidence="4">The sequence shown here is derived from an EMBL/GenBank/DDBJ whole genome shotgun (WGS) entry which is preliminary data.</text>
</comment>
<dbReference type="PROSITE" id="PS00018">
    <property type="entry name" value="EF_HAND_1"/>
    <property type="match status" value="2"/>
</dbReference>
<gene>
    <name evidence="4" type="ORF">V6N12_009139</name>
</gene>
<dbReference type="Pfam" id="PF13405">
    <property type="entry name" value="EF-hand_6"/>
    <property type="match status" value="2"/>
</dbReference>
<feature type="region of interest" description="Disordered" evidence="2">
    <location>
        <begin position="1"/>
        <end position="56"/>
    </location>
</feature>
<reference evidence="4 5" key="1">
    <citation type="journal article" date="2024" name="G3 (Bethesda)">
        <title>Genome assembly of Hibiscus sabdariffa L. provides insights into metabolisms of medicinal natural products.</title>
        <authorList>
            <person name="Kim T."/>
        </authorList>
    </citation>
    <scope>NUCLEOTIDE SEQUENCE [LARGE SCALE GENOMIC DNA]</scope>
    <source>
        <strain evidence="4">TK-2024</strain>
        <tissue evidence="4">Old leaves</tissue>
    </source>
</reference>
<dbReference type="SUPFAM" id="SSF47473">
    <property type="entry name" value="EF-hand"/>
    <property type="match status" value="1"/>
</dbReference>
<dbReference type="InterPro" id="IPR002048">
    <property type="entry name" value="EF_hand_dom"/>
</dbReference>
<dbReference type="Gene3D" id="1.10.238.10">
    <property type="entry name" value="EF-hand"/>
    <property type="match status" value="1"/>
</dbReference>
<evidence type="ECO:0000313" key="4">
    <source>
        <dbReference type="EMBL" id="KAK8514433.1"/>
    </source>
</evidence>